<evidence type="ECO:0000256" key="6">
    <source>
        <dbReference type="ARBA" id="ARBA00023242"/>
    </source>
</evidence>
<feature type="compositionally biased region" description="Acidic residues" evidence="7">
    <location>
        <begin position="389"/>
        <end position="426"/>
    </location>
</feature>
<feature type="domain" description="Chromatin assembly factor 1 p150 subunit acidic region" evidence="8">
    <location>
        <begin position="84"/>
        <end position="187"/>
    </location>
</feature>
<keyword evidence="6" id="KW-0539">Nucleus</keyword>
<reference evidence="11" key="1">
    <citation type="journal article" date="2020" name="Stud. Mycol.">
        <title>101 Dothideomycetes genomes: a test case for predicting lifestyles and emergence of pathogens.</title>
        <authorList>
            <person name="Haridas S."/>
            <person name="Albert R."/>
            <person name="Binder M."/>
            <person name="Bloem J."/>
            <person name="Labutti K."/>
            <person name="Salamov A."/>
            <person name="Andreopoulos B."/>
            <person name="Baker S."/>
            <person name="Barry K."/>
            <person name="Bills G."/>
            <person name="Bluhm B."/>
            <person name="Cannon C."/>
            <person name="Castanera R."/>
            <person name="Culley D."/>
            <person name="Daum C."/>
            <person name="Ezra D."/>
            <person name="Gonzalez J."/>
            <person name="Henrissat B."/>
            <person name="Kuo A."/>
            <person name="Liang C."/>
            <person name="Lipzen A."/>
            <person name="Lutzoni F."/>
            <person name="Magnuson J."/>
            <person name="Mondo S."/>
            <person name="Nolan M."/>
            <person name="Ohm R."/>
            <person name="Pangilinan J."/>
            <person name="Park H.-J."/>
            <person name="Ramirez L."/>
            <person name="Alfaro M."/>
            <person name="Sun H."/>
            <person name="Tritt A."/>
            <person name="Yoshinaga Y."/>
            <person name="Zwiers L.-H."/>
            <person name="Turgeon B."/>
            <person name="Goodwin S."/>
            <person name="Spatafora J."/>
            <person name="Crous P."/>
            <person name="Grigoriev I."/>
        </authorList>
    </citation>
    <scope>NUCLEOTIDE SEQUENCE</scope>
    <source>
        <strain evidence="11">CBS 122368</strain>
    </source>
</reference>
<dbReference type="PANTHER" id="PTHR15272:SF0">
    <property type="entry name" value="CHROMATIN ASSEMBLY FACTOR 1 SUBUNIT A"/>
    <property type="match status" value="1"/>
</dbReference>
<dbReference type="GO" id="GO:0006334">
    <property type="term" value="P:nucleosome assembly"/>
    <property type="evidence" value="ECO:0007669"/>
    <property type="project" value="TreeGrafter"/>
</dbReference>
<dbReference type="InterPro" id="IPR048800">
    <property type="entry name" value="Cac1-like_C"/>
</dbReference>
<dbReference type="GO" id="GO:0006281">
    <property type="term" value="P:DNA repair"/>
    <property type="evidence" value="ECO:0007669"/>
    <property type="project" value="UniProtKB-KW"/>
</dbReference>
<evidence type="ECO:0000313" key="11">
    <source>
        <dbReference type="EMBL" id="KAF2246172.1"/>
    </source>
</evidence>
<dbReference type="GO" id="GO:0006260">
    <property type="term" value="P:DNA replication"/>
    <property type="evidence" value="ECO:0007669"/>
    <property type="project" value="UniProtKB-KW"/>
</dbReference>
<dbReference type="OrthoDB" id="79480at2759"/>
<evidence type="ECO:0000259" key="8">
    <source>
        <dbReference type="Pfam" id="PF11600"/>
    </source>
</evidence>
<feature type="compositionally biased region" description="Low complexity" evidence="7">
    <location>
        <begin position="76"/>
        <end position="88"/>
    </location>
</feature>
<dbReference type="GeneID" id="54579341"/>
<dbReference type="PANTHER" id="PTHR15272">
    <property type="entry name" value="CHROMATIN ASSEMBLY FACTOR 1 SUBUNIT A CAF-1 SUBUNIT A"/>
    <property type="match status" value="1"/>
</dbReference>
<protein>
    <recommendedName>
        <fullName evidence="13">Chromatin assembly factor 1 subunit A</fullName>
    </recommendedName>
</protein>
<dbReference type="Pfam" id="PF12253">
    <property type="entry name" value="CAF1A_dimeriz"/>
    <property type="match status" value="1"/>
</dbReference>
<gene>
    <name evidence="11" type="ORF">BU26DRAFT_489087</name>
</gene>
<proteinExistence type="predicted"/>
<name>A0A6A6I888_9PLEO</name>
<evidence type="ECO:0008006" key="13">
    <source>
        <dbReference type="Google" id="ProtNLM"/>
    </source>
</evidence>
<feature type="region of interest" description="Disordered" evidence="7">
    <location>
        <begin position="533"/>
        <end position="553"/>
    </location>
</feature>
<evidence type="ECO:0000256" key="5">
    <source>
        <dbReference type="ARBA" id="ARBA00023204"/>
    </source>
</evidence>
<evidence type="ECO:0000259" key="9">
    <source>
        <dbReference type="Pfam" id="PF12253"/>
    </source>
</evidence>
<keyword evidence="5" id="KW-0234">DNA repair</keyword>
<evidence type="ECO:0000256" key="1">
    <source>
        <dbReference type="ARBA" id="ARBA00004123"/>
    </source>
</evidence>
<accession>A0A6A6I888</accession>
<dbReference type="Pfam" id="PF11600">
    <property type="entry name" value="CAF1A_acidic"/>
    <property type="match status" value="1"/>
</dbReference>
<dbReference type="Proteomes" id="UP000800094">
    <property type="component" value="Unassembled WGS sequence"/>
</dbReference>
<feature type="compositionally biased region" description="Polar residues" evidence="7">
    <location>
        <begin position="194"/>
        <end position="203"/>
    </location>
</feature>
<feature type="domain" description="Chromatin assembly factor 1 subunit Cac1-like C-terminal" evidence="10">
    <location>
        <begin position="560"/>
        <end position="615"/>
    </location>
</feature>
<dbReference type="GO" id="GO:0005634">
    <property type="term" value="C:nucleus"/>
    <property type="evidence" value="ECO:0007669"/>
    <property type="project" value="UniProtKB-SubCell"/>
</dbReference>
<evidence type="ECO:0000256" key="4">
    <source>
        <dbReference type="ARBA" id="ARBA00023186"/>
    </source>
</evidence>
<dbReference type="InterPro" id="IPR022043">
    <property type="entry name" value="CAF1A_DD"/>
</dbReference>
<dbReference type="GO" id="GO:0033186">
    <property type="term" value="C:CAF-1 complex"/>
    <property type="evidence" value="ECO:0007669"/>
    <property type="project" value="TreeGrafter"/>
</dbReference>
<organism evidence="11 12">
    <name type="scientific">Trematosphaeria pertusa</name>
    <dbReference type="NCBI Taxonomy" id="390896"/>
    <lineage>
        <taxon>Eukaryota</taxon>
        <taxon>Fungi</taxon>
        <taxon>Dikarya</taxon>
        <taxon>Ascomycota</taxon>
        <taxon>Pezizomycotina</taxon>
        <taxon>Dothideomycetes</taxon>
        <taxon>Pleosporomycetidae</taxon>
        <taxon>Pleosporales</taxon>
        <taxon>Massarineae</taxon>
        <taxon>Trematosphaeriaceae</taxon>
        <taxon>Trematosphaeria</taxon>
    </lineage>
</organism>
<sequence length="617" mass="68137">METAAPVALAPPQKRPLDDDAGPPVSTPTKAPSSNASTPLTALSSMRTPSPLNNATQETTAPASSNNSVAGDAPDATQSATASSSTQQAKRRKLTPQEKEEQQLEKEAKAKARAEKKAQKELEDRVKAEQKAQKDEEKRRKNEEKEEKKRAKELEQLQKEEEKRKKERSQMKLNAFFTKPKPTADSSPRKTIPDSIQNPSTGQIPLAPVPATANPNSAPPSPRKPIHKNSQTDYERFFLPFSLPPHAVLAPQNAFMDDPEKLAAASDRIDKLIAQEDVDMGSVTLESFKASFSRQPRGYKVVSIVEIVDRLNGSTDNPIDLTDDTGISLSQPLDLLNRIPMKYLHFPEDVRPPYYGTYTKPHTPVEERKLARNPVARGLPDLNYDYDSEAEWEEPEEGEDLDSEGEEDLEEEGDDDMAEFLDDEEDPQMKRRLISGDLVPISTGLCWEDARGVSRLNGGSGAISTEFRQFRMGFLIEPQPQSIDPFSTSYWAPEPTSTNLPLPIANNQSATNGLMNPPRLPLSQRPANGLLNTLNTSPNPPPGTASKAVKPKRQIPPEQLAAFKAEVEGQDLTKLGMIEALKKKFPKVPKDAITNTLTAVAKRVGPSEKEKRWVLLN</sequence>
<keyword evidence="2" id="KW-0235">DNA replication</keyword>
<dbReference type="InterPro" id="IPR021644">
    <property type="entry name" value="CAF-1_p150_acidic"/>
</dbReference>
<dbReference type="AlphaFoldDB" id="A0A6A6I888"/>
<dbReference type="RefSeq" id="XP_033681176.1">
    <property type="nucleotide sequence ID" value="XM_033826011.1"/>
</dbReference>
<feature type="region of interest" description="Disordered" evidence="7">
    <location>
        <begin position="389"/>
        <end position="427"/>
    </location>
</feature>
<dbReference type="EMBL" id="ML987199">
    <property type="protein sequence ID" value="KAF2246172.1"/>
    <property type="molecule type" value="Genomic_DNA"/>
</dbReference>
<keyword evidence="3" id="KW-0227">DNA damage</keyword>
<feature type="domain" description="Chromatin assembly factor 1 subunit A dimerization" evidence="9">
    <location>
        <begin position="342"/>
        <end position="416"/>
    </location>
</feature>
<feature type="compositionally biased region" description="Basic and acidic residues" evidence="7">
    <location>
        <begin position="95"/>
        <end position="170"/>
    </location>
</feature>
<evidence type="ECO:0000259" key="10">
    <source>
        <dbReference type="Pfam" id="PF21796"/>
    </source>
</evidence>
<keyword evidence="12" id="KW-1185">Reference proteome</keyword>
<keyword evidence="4" id="KW-0143">Chaperone</keyword>
<evidence type="ECO:0000313" key="12">
    <source>
        <dbReference type="Proteomes" id="UP000800094"/>
    </source>
</evidence>
<evidence type="ECO:0000256" key="2">
    <source>
        <dbReference type="ARBA" id="ARBA00022705"/>
    </source>
</evidence>
<evidence type="ECO:0000256" key="3">
    <source>
        <dbReference type="ARBA" id="ARBA00022763"/>
    </source>
</evidence>
<comment type="subcellular location">
    <subcellularLocation>
        <location evidence="1">Nucleus</location>
    </subcellularLocation>
</comment>
<feature type="region of interest" description="Disordered" evidence="7">
    <location>
        <begin position="1"/>
        <end position="228"/>
    </location>
</feature>
<feature type="compositionally biased region" description="Polar residues" evidence="7">
    <location>
        <begin position="27"/>
        <end position="69"/>
    </location>
</feature>
<dbReference type="Pfam" id="PF21796">
    <property type="entry name" value="Cac1_C"/>
    <property type="match status" value="1"/>
</dbReference>
<evidence type="ECO:0000256" key="7">
    <source>
        <dbReference type="SAM" id="MobiDB-lite"/>
    </source>
</evidence>